<protein>
    <submittedName>
        <fullName evidence="1">Uncharacterized protein</fullName>
    </submittedName>
</protein>
<accession>A0ABD0ZFY8</accession>
<reference evidence="1 2" key="1">
    <citation type="submission" date="2024-07" db="EMBL/GenBank/DDBJ databases">
        <title>Chromosome-level genome assembly of the water stick insect Ranatra chinensis (Heteroptera: Nepidae).</title>
        <authorList>
            <person name="Liu X."/>
        </authorList>
    </citation>
    <scope>NUCLEOTIDE SEQUENCE [LARGE SCALE GENOMIC DNA]</scope>
    <source>
        <strain evidence="1">Cailab_2021Rc</strain>
        <tissue evidence="1">Muscle</tissue>
    </source>
</reference>
<organism evidence="1 2">
    <name type="scientific">Ranatra chinensis</name>
    <dbReference type="NCBI Taxonomy" id="642074"/>
    <lineage>
        <taxon>Eukaryota</taxon>
        <taxon>Metazoa</taxon>
        <taxon>Ecdysozoa</taxon>
        <taxon>Arthropoda</taxon>
        <taxon>Hexapoda</taxon>
        <taxon>Insecta</taxon>
        <taxon>Pterygota</taxon>
        <taxon>Neoptera</taxon>
        <taxon>Paraneoptera</taxon>
        <taxon>Hemiptera</taxon>
        <taxon>Heteroptera</taxon>
        <taxon>Panheteroptera</taxon>
        <taxon>Nepomorpha</taxon>
        <taxon>Nepidae</taxon>
        <taxon>Ranatrinae</taxon>
        <taxon>Ranatra</taxon>
    </lineage>
</organism>
<dbReference type="EMBL" id="JBFDAA010000003">
    <property type="protein sequence ID" value="KAL1138974.1"/>
    <property type="molecule type" value="Genomic_DNA"/>
</dbReference>
<comment type="caution">
    <text evidence="1">The sequence shown here is derived from an EMBL/GenBank/DDBJ whole genome shotgun (WGS) entry which is preliminary data.</text>
</comment>
<keyword evidence="2" id="KW-1185">Reference proteome</keyword>
<evidence type="ECO:0000313" key="2">
    <source>
        <dbReference type="Proteomes" id="UP001558652"/>
    </source>
</evidence>
<dbReference type="AlphaFoldDB" id="A0ABD0ZFY8"/>
<proteinExistence type="predicted"/>
<evidence type="ECO:0000313" key="1">
    <source>
        <dbReference type="EMBL" id="KAL1138974.1"/>
    </source>
</evidence>
<name>A0ABD0ZFY8_9HEMI</name>
<gene>
    <name evidence="1" type="ORF">AAG570_009035</name>
</gene>
<dbReference type="Proteomes" id="UP001558652">
    <property type="component" value="Unassembled WGS sequence"/>
</dbReference>
<sequence>MEQATTTTLEAVAPTAEYTAMAQLAINIIKLMPIFDGNPGDLEERLTSAAQAGPYLEAINQSFPTAIRTSVYGILLRRFSPAVRAVCGIETTTDLACVTQKLKEKYGGFRCPAEWSAVKLLRMRWADGESPDDFAHRGRSPEPDRRNAERQVMAWLSDTLDDKAHQLVVRIVSGDSTLNLPEDRTESGLGA</sequence>